<feature type="binding site" evidence="5">
    <location>
        <position position="291"/>
    </location>
    <ligand>
        <name>FAD</name>
        <dbReference type="ChEBI" id="CHEBI:57692"/>
    </ligand>
</feature>
<dbReference type="InterPro" id="IPR006050">
    <property type="entry name" value="DNA_photolyase_N"/>
</dbReference>
<comment type="cofactor">
    <cofactor evidence="5 7">
        <name>FAD</name>
        <dbReference type="ChEBI" id="CHEBI:57692"/>
    </cofactor>
    <text evidence="5 7">Binds 1 FAD per subunit.</text>
</comment>
<dbReference type="Gene3D" id="3.40.50.620">
    <property type="entry name" value="HUPs"/>
    <property type="match status" value="1"/>
</dbReference>
<comment type="function">
    <text evidence="7">May have a photoreceptor function.</text>
</comment>
<dbReference type="PROSITE" id="PS51645">
    <property type="entry name" value="PHR_CRY_ALPHA_BETA"/>
    <property type="match status" value="1"/>
</dbReference>
<keyword evidence="4 7" id="KW-0157">Chromophore</keyword>
<dbReference type="PRINTS" id="PR00147">
    <property type="entry name" value="DNAPHOTLYASE"/>
</dbReference>
<dbReference type="Gene3D" id="1.25.40.80">
    <property type="match status" value="1"/>
</dbReference>
<name>A0AB34K4K4_PRYPA</name>
<dbReference type="EMBL" id="JBGBPQ010000001">
    <property type="protein sequence ID" value="KAL1529443.1"/>
    <property type="molecule type" value="Genomic_DNA"/>
</dbReference>
<evidence type="ECO:0000313" key="10">
    <source>
        <dbReference type="EMBL" id="KAL1529443.1"/>
    </source>
</evidence>
<proteinExistence type="inferred from homology"/>
<accession>A0AB34K4K4</accession>
<comment type="cofactor">
    <cofactor evidence="7">
        <name>(6R)-5,10-methylene-5,6,7,8-tetrahydrofolate</name>
        <dbReference type="ChEBI" id="CHEBI:15636"/>
    </cofactor>
    <text evidence="7">Binds 1 5,10-methenyltetrahydrofolate (MTHF) per subunit.</text>
</comment>
<evidence type="ECO:0000256" key="8">
    <source>
        <dbReference type="SAM" id="MobiDB-lite"/>
    </source>
</evidence>
<sequence>MMTPHFQPRVRDVKREITVPLNLLLASTSCSMPATRHRFIWFCRNDLRLHDNPCLAKIASYKGDFEVLPVYLFDPRHFGTTRRGSPKTADFRARFLYESVVDLRSSLRAVGSGLLVGVGKPEEVLPLLVAPREEGKPATTTTILCQEQVTSEELKVDRALRGALPSGTAQLTPVWGGTLYDKCELPFRADLSDLPDVFTPFRNKVESRAQVRAPLSSPKVGTLPLPAADRFSPPSGLGFDAMPLPRELGMSEGALTAPPDPRGVLPMPGGEEAALRRLQHYLWGTDSIATYFETRNGMLGADYSSKFAPWLAHGCLSPRQVAHELAKYESQRVKNKSTYWMLFELIWRDFFRLYCAKHGRSIFMEGGPIRSLSSWRDDPELLSRWKHGTLGVPLVDANMRELAATGFMSNRGRQNVASYLALDLQLDWRYGADHFESLLVDYDVCSNWGNWVAAAGLTGGRINRFNIVKQSKDYDPDGSYVRHWVPELKDVPAPFVHEPWKLSRQDQERYGVRIGAYGAVGVDYPTPPRSKFQYSTSGDAREGQDRKDSRYHRDKEPLPASQADIRGRAPGKARGRGTSARGTGRKRVQHGALSFEPDKEQE</sequence>
<evidence type="ECO:0000256" key="6">
    <source>
        <dbReference type="PIRSR" id="PIRSR602081-2"/>
    </source>
</evidence>
<feature type="region of interest" description="Disordered" evidence="8">
    <location>
        <begin position="527"/>
        <end position="602"/>
    </location>
</feature>
<reference evidence="10 11" key="1">
    <citation type="journal article" date="2024" name="Science">
        <title>Giant polyketide synthase enzymes in the biosynthesis of giant marine polyether toxins.</title>
        <authorList>
            <person name="Fallon T.R."/>
            <person name="Shende V.V."/>
            <person name="Wierzbicki I.H."/>
            <person name="Pendleton A.L."/>
            <person name="Watervoot N.F."/>
            <person name="Auber R.P."/>
            <person name="Gonzalez D.J."/>
            <person name="Wisecaver J.H."/>
            <person name="Moore B.S."/>
        </authorList>
    </citation>
    <scope>NUCLEOTIDE SEQUENCE [LARGE SCALE GENOMIC DNA]</scope>
    <source>
        <strain evidence="10 11">12B1</strain>
    </source>
</reference>
<protein>
    <recommendedName>
        <fullName evidence="7">Cryptochrome DASH</fullName>
    </recommendedName>
</protein>
<feature type="binding site" evidence="5">
    <location>
        <begin position="441"/>
        <end position="443"/>
    </location>
    <ligand>
        <name>FAD</name>
        <dbReference type="ChEBI" id="CHEBI:57692"/>
    </ligand>
</feature>
<dbReference type="Proteomes" id="UP001515480">
    <property type="component" value="Unassembled WGS sequence"/>
</dbReference>
<keyword evidence="2 5" id="KW-0285">Flavoprotein</keyword>
<feature type="domain" description="Photolyase/cryptochrome alpha/beta" evidence="9">
    <location>
        <begin position="37"/>
        <end position="179"/>
    </location>
</feature>
<evidence type="ECO:0000256" key="1">
    <source>
        <dbReference type="ARBA" id="ARBA00005862"/>
    </source>
</evidence>
<dbReference type="SUPFAM" id="SSF48173">
    <property type="entry name" value="Cryptochrome/photolyase FAD-binding domain"/>
    <property type="match status" value="1"/>
</dbReference>
<dbReference type="GO" id="GO:0000719">
    <property type="term" value="P:photoreactive repair"/>
    <property type="evidence" value="ECO:0007669"/>
    <property type="project" value="TreeGrafter"/>
</dbReference>
<evidence type="ECO:0000256" key="7">
    <source>
        <dbReference type="RuleBase" id="RU367151"/>
    </source>
</evidence>
<dbReference type="InterPro" id="IPR036134">
    <property type="entry name" value="Crypto/Photolyase_FAD-like_sf"/>
</dbReference>
<feature type="binding site" evidence="5">
    <location>
        <begin position="344"/>
        <end position="351"/>
    </location>
    <ligand>
        <name>FAD</name>
        <dbReference type="ChEBI" id="CHEBI:57692"/>
    </ligand>
</feature>
<gene>
    <name evidence="10" type="ORF">AB1Y20_000390</name>
</gene>
<dbReference type="SUPFAM" id="SSF52425">
    <property type="entry name" value="Cryptochrome/photolyase, N-terminal domain"/>
    <property type="match status" value="1"/>
</dbReference>
<dbReference type="Pfam" id="PF00875">
    <property type="entry name" value="DNA_photolyase"/>
    <property type="match status" value="1"/>
</dbReference>
<dbReference type="InterPro" id="IPR002081">
    <property type="entry name" value="Cryptochrome/DNA_photolyase_1"/>
</dbReference>
<comment type="caution">
    <text evidence="10">The sequence shown here is derived from an EMBL/GenBank/DDBJ whole genome shotgun (WGS) entry which is preliminary data.</text>
</comment>
<feature type="site" description="Electron transfer via tryptophanyl radical" evidence="6">
    <location>
        <position position="451"/>
    </location>
</feature>
<evidence type="ECO:0000256" key="4">
    <source>
        <dbReference type="ARBA" id="ARBA00022991"/>
    </source>
</evidence>
<evidence type="ECO:0000259" key="9">
    <source>
        <dbReference type="PROSITE" id="PS51645"/>
    </source>
</evidence>
<dbReference type="GO" id="GO:0071949">
    <property type="term" value="F:FAD binding"/>
    <property type="evidence" value="ECO:0007669"/>
    <property type="project" value="TreeGrafter"/>
</dbReference>
<keyword evidence="3 5" id="KW-0274">FAD</keyword>
<evidence type="ECO:0000256" key="5">
    <source>
        <dbReference type="PIRSR" id="PIRSR602081-1"/>
    </source>
</evidence>
<evidence type="ECO:0000256" key="2">
    <source>
        <dbReference type="ARBA" id="ARBA00022630"/>
    </source>
</evidence>
<evidence type="ECO:0000256" key="3">
    <source>
        <dbReference type="ARBA" id="ARBA00022827"/>
    </source>
</evidence>
<dbReference type="Pfam" id="PF03441">
    <property type="entry name" value="FAD_binding_7"/>
    <property type="match status" value="1"/>
</dbReference>
<feature type="site" description="Electron transfer via tryptophanyl radical" evidence="6">
    <location>
        <position position="375"/>
    </location>
</feature>
<dbReference type="NCBIfam" id="TIGR02765">
    <property type="entry name" value="crypto_DASH"/>
    <property type="match status" value="1"/>
</dbReference>
<organism evidence="10 11">
    <name type="scientific">Prymnesium parvum</name>
    <name type="common">Toxic golden alga</name>
    <dbReference type="NCBI Taxonomy" id="97485"/>
    <lineage>
        <taxon>Eukaryota</taxon>
        <taxon>Haptista</taxon>
        <taxon>Haptophyta</taxon>
        <taxon>Prymnesiophyceae</taxon>
        <taxon>Prymnesiales</taxon>
        <taxon>Prymnesiaceae</taxon>
        <taxon>Prymnesium</taxon>
    </lineage>
</organism>
<dbReference type="PANTHER" id="PTHR11455">
    <property type="entry name" value="CRYPTOCHROME"/>
    <property type="match status" value="1"/>
</dbReference>
<dbReference type="GO" id="GO:0003677">
    <property type="term" value="F:DNA binding"/>
    <property type="evidence" value="ECO:0007669"/>
    <property type="project" value="TreeGrafter"/>
</dbReference>
<dbReference type="InterPro" id="IPR036155">
    <property type="entry name" value="Crypto/Photolyase_N_sf"/>
</dbReference>
<dbReference type="InterPro" id="IPR014133">
    <property type="entry name" value="Cry_DASH"/>
</dbReference>
<feature type="compositionally biased region" description="Basic and acidic residues" evidence="8">
    <location>
        <begin position="539"/>
        <end position="557"/>
    </location>
</feature>
<dbReference type="AlphaFoldDB" id="A0AB34K4K4"/>
<feature type="site" description="Electron transfer via tryptophanyl radical" evidence="6">
    <location>
        <position position="428"/>
    </location>
</feature>
<keyword evidence="11" id="KW-1185">Reference proteome</keyword>
<dbReference type="GO" id="GO:0003904">
    <property type="term" value="F:deoxyribodipyrimidine photo-lyase activity"/>
    <property type="evidence" value="ECO:0007669"/>
    <property type="project" value="TreeGrafter"/>
</dbReference>
<dbReference type="PANTHER" id="PTHR11455:SF22">
    <property type="entry name" value="CRYPTOCHROME DASH"/>
    <property type="match status" value="1"/>
</dbReference>
<dbReference type="InterPro" id="IPR014729">
    <property type="entry name" value="Rossmann-like_a/b/a_fold"/>
</dbReference>
<evidence type="ECO:0000313" key="11">
    <source>
        <dbReference type="Proteomes" id="UP001515480"/>
    </source>
</evidence>
<dbReference type="InterPro" id="IPR005101">
    <property type="entry name" value="Cryptochr/Photolyase_FAD-bd"/>
</dbReference>
<dbReference type="Gene3D" id="1.10.579.10">
    <property type="entry name" value="DNA Cyclobutane Dipyrimidine Photolyase, subunit A, domain 3"/>
    <property type="match status" value="1"/>
</dbReference>
<comment type="similarity">
    <text evidence="1 7">Belongs to the DNA photolyase class-1 family.</text>
</comment>